<proteinExistence type="predicted"/>
<dbReference type="PROSITE" id="PS51257">
    <property type="entry name" value="PROKAR_LIPOPROTEIN"/>
    <property type="match status" value="1"/>
</dbReference>
<keyword evidence="1" id="KW-0732">Signal</keyword>
<keyword evidence="3" id="KW-1185">Reference proteome</keyword>
<feature type="signal peptide" evidence="1">
    <location>
        <begin position="1"/>
        <end position="18"/>
    </location>
</feature>
<organism evidence="2 3">
    <name type="scientific">Phlebiopsis gigantea (strain 11061_1 CR5-6)</name>
    <name type="common">White-rot fungus</name>
    <name type="synonym">Peniophora gigantea</name>
    <dbReference type="NCBI Taxonomy" id="745531"/>
    <lineage>
        <taxon>Eukaryota</taxon>
        <taxon>Fungi</taxon>
        <taxon>Dikarya</taxon>
        <taxon>Basidiomycota</taxon>
        <taxon>Agaricomycotina</taxon>
        <taxon>Agaricomycetes</taxon>
        <taxon>Polyporales</taxon>
        <taxon>Phanerochaetaceae</taxon>
        <taxon>Phlebiopsis</taxon>
    </lineage>
</organism>
<evidence type="ECO:0008006" key="4">
    <source>
        <dbReference type="Google" id="ProtNLM"/>
    </source>
</evidence>
<feature type="chain" id="PRO_5002167351" description="Lipoprotein" evidence="1">
    <location>
        <begin position="19"/>
        <end position="137"/>
    </location>
</feature>
<dbReference type="EMBL" id="KN840667">
    <property type="protein sequence ID" value="KIP02549.1"/>
    <property type="molecule type" value="Genomic_DNA"/>
</dbReference>
<gene>
    <name evidence="2" type="ORF">PHLGIDRAFT_16460</name>
</gene>
<accession>A0A0C3NDD7</accession>
<dbReference type="AlphaFoldDB" id="A0A0C3NDD7"/>
<evidence type="ECO:0000256" key="1">
    <source>
        <dbReference type="SAM" id="SignalP"/>
    </source>
</evidence>
<dbReference type="Proteomes" id="UP000053257">
    <property type="component" value="Unassembled WGS sequence"/>
</dbReference>
<evidence type="ECO:0000313" key="2">
    <source>
        <dbReference type="EMBL" id="KIP02549.1"/>
    </source>
</evidence>
<name>A0A0C3NDD7_PHLG1</name>
<dbReference type="HOGENOM" id="CLU_1865863_0_0_1"/>
<protein>
    <recommendedName>
        <fullName evidence="4">Lipoprotein</fullName>
    </recommendedName>
</protein>
<reference evidence="2 3" key="1">
    <citation type="journal article" date="2014" name="PLoS Genet.">
        <title>Analysis of the Phlebiopsis gigantea genome, transcriptome and secretome provides insight into its pioneer colonization strategies of wood.</title>
        <authorList>
            <person name="Hori C."/>
            <person name="Ishida T."/>
            <person name="Igarashi K."/>
            <person name="Samejima M."/>
            <person name="Suzuki H."/>
            <person name="Master E."/>
            <person name="Ferreira P."/>
            <person name="Ruiz-Duenas F.J."/>
            <person name="Held B."/>
            <person name="Canessa P."/>
            <person name="Larrondo L.F."/>
            <person name="Schmoll M."/>
            <person name="Druzhinina I.S."/>
            <person name="Kubicek C.P."/>
            <person name="Gaskell J.A."/>
            <person name="Kersten P."/>
            <person name="St John F."/>
            <person name="Glasner J."/>
            <person name="Sabat G."/>
            <person name="Splinter BonDurant S."/>
            <person name="Syed K."/>
            <person name="Yadav J."/>
            <person name="Mgbeahuruike A.C."/>
            <person name="Kovalchuk A."/>
            <person name="Asiegbu F.O."/>
            <person name="Lackner G."/>
            <person name="Hoffmeister D."/>
            <person name="Rencoret J."/>
            <person name="Gutierrez A."/>
            <person name="Sun H."/>
            <person name="Lindquist E."/>
            <person name="Barry K."/>
            <person name="Riley R."/>
            <person name="Grigoriev I.V."/>
            <person name="Henrissat B."/>
            <person name="Kues U."/>
            <person name="Berka R.M."/>
            <person name="Martinez A.T."/>
            <person name="Covert S.F."/>
            <person name="Blanchette R.A."/>
            <person name="Cullen D."/>
        </authorList>
    </citation>
    <scope>NUCLEOTIDE SEQUENCE [LARGE SCALE GENOMIC DNA]</scope>
    <source>
        <strain evidence="2 3">11061_1 CR5-6</strain>
    </source>
</reference>
<sequence>MKMPTVLLAAALAPLAAACAPAAWRSAPRPAVLASEVITFGTSAPFGGAAHASSLAERLRHVAGGRLSWTRPVRVLHIVLGKAAAARLRPGAYVHSAARVWAGLTWNLTLLVVGNRCERKQGAGGCRDEPRIRPRFL</sequence>
<evidence type="ECO:0000313" key="3">
    <source>
        <dbReference type="Proteomes" id="UP000053257"/>
    </source>
</evidence>